<organism evidence="1 2">
    <name type="scientific">Ephemerocybe angulata</name>
    <dbReference type="NCBI Taxonomy" id="980116"/>
    <lineage>
        <taxon>Eukaryota</taxon>
        <taxon>Fungi</taxon>
        <taxon>Dikarya</taxon>
        <taxon>Basidiomycota</taxon>
        <taxon>Agaricomycotina</taxon>
        <taxon>Agaricomycetes</taxon>
        <taxon>Agaricomycetidae</taxon>
        <taxon>Agaricales</taxon>
        <taxon>Agaricineae</taxon>
        <taxon>Psathyrellaceae</taxon>
        <taxon>Ephemerocybe</taxon>
    </lineage>
</organism>
<accession>A0A8H5B5B0</accession>
<dbReference type="AlphaFoldDB" id="A0A8H5B5B0"/>
<evidence type="ECO:0000313" key="1">
    <source>
        <dbReference type="EMBL" id="KAF5316884.1"/>
    </source>
</evidence>
<proteinExistence type="predicted"/>
<sequence length="49" mass="5379">MNCIATEILIEREALGLSLEPTPVKIEEKREQQLAELAQSAISGRQPSS</sequence>
<name>A0A8H5B5B0_9AGAR</name>
<evidence type="ECO:0000313" key="2">
    <source>
        <dbReference type="Proteomes" id="UP000541558"/>
    </source>
</evidence>
<reference evidence="1 2" key="1">
    <citation type="journal article" date="2020" name="ISME J.">
        <title>Uncovering the hidden diversity of litter-decomposition mechanisms in mushroom-forming fungi.</title>
        <authorList>
            <person name="Floudas D."/>
            <person name="Bentzer J."/>
            <person name="Ahren D."/>
            <person name="Johansson T."/>
            <person name="Persson P."/>
            <person name="Tunlid A."/>
        </authorList>
    </citation>
    <scope>NUCLEOTIDE SEQUENCE [LARGE SCALE GENOMIC DNA]</scope>
    <source>
        <strain evidence="1 2">CBS 175.51</strain>
    </source>
</reference>
<gene>
    <name evidence="1" type="ORF">D9611_003742</name>
</gene>
<protein>
    <submittedName>
        <fullName evidence="1">Uncharacterized protein</fullName>
    </submittedName>
</protein>
<dbReference type="Proteomes" id="UP000541558">
    <property type="component" value="Unassembled WGS sequence"/>
</dbReference>
<comment type="caution">
    <text evidence="1">The sequence shown here is derived from an EMBL/GenBank/DDBJ whole genome shotgun (WGS) entry which is preliminary data.</text>
</comment>
<keyword evidence="2" id="KW-1185">Reference proteome</keyword>
<dbReference type="EMBL" id="JAACJK010000219">
    <property type="protein sequence ID" value="KAF5316884.1"/>
    <property type="molecule type" value="Genomic_DNA"/>
</dbReference>